<dbReference type="GO" id="GO:0006412">
    <property type="term" value="P:translation"/>
    <property type="evidence" value="ECO:0007669"/>
    <property type="project" value="UniProtKB-KW"/>
</dbReference>
<dbReference type="Gene3D" id="1.10.132.20">
    <property type="entry name" value="Ribosome-recycling factor"/>
    <property type="match status" value="1"/>
</dbReference>
<comment type="caution">
    <text evidence="6">The sequence shown here is derived from an EMBL/GenBank/DDBJ whole genome shotgun (WGS) entry which is preliminary data.</text>
</comment>
<evidence type="ECO:0000313" key="6">
    <source>
        <dbReference type="EMBL" id="KAK7069221.1"/>
    </source>
</evidence>
<accession>A0AAN8WS05</accession>
<reference evidence="6 7" key="1">
    <citation type="submission" date="2023-11" db="EMBL/GenBank/DDBJ databases">
        <title>Halocaridina rubra genome assembly.</title>
        <authorList>
            <person name="Smith C."/>
        </authorList>
    </citation>
    <scope>NUCLEOTIDE SEQUENCE [LARGE SCALE GENOMIC DNA]</scope>
    <source>
        <strain evidence="6">EP-1</strain>
        <tissue evidence="6">Whole</tissue>
    </source>
</reference>
<dbReference type="PANTHER" id="PTHR20982">
    <property type="entry name" value="RIBOSOME RECYCLING FACTOR"/>
    <property type="match status" value="1"/>
</dbReference>
<dbReference type="EMBL" id="JAXCGZ010016998">
    <property type="protein sequence ID" value="KAK7069221.1"/>
    <property type="molecule type" value="Genomic_DNA"/>
</dbReference>
<feature type="domain" description="Ribosome recycling factor" evidence="5">
    <location>
        <begin position="111"/>
        <end position="273"/>
    </location>
</feature>
<dbReference type="SUPFAM" id="SSF55194">
    <property type="entry name" value="Ribosome recycling factor, RRF"/>
    <property type="match status" value="1"/>
</dbReference>
<sequence length="276" mass="31525">MSWMKVGSCILARNFFPKRFSLVYQGISTYPASIDIDLSLKHRTLLVSHEPFQCLLPTQNLFQFQVRNYAKSKDKKGKDKQTKVHISDEEMSEVVNVTQMRNQFAAILEHLKEEYIKNLTLRTSAGGIETLPVELEGDKYPLYEVAQVSRKSPQMLIINASAFPQATVGIMQALRTSGMNLNPQQEGTTIYVPLPKITREHREGLAKSAKMLCNKCKDQLRDAQNNFIRKAKNKDGQISDDVLHKVQLKIQEISNDHMQEAEKMMMSKHKELLSTN</sequence>
<dbReference type="InterPro" id="IPR023584">
    <property type="entry name" value="Ribosome_recyc_fac_dom"/>
</dbReference>
<dbReference type="PANTHER" id="PTHR20982:SF3">
    <property type="entry name" value="MITOCHONDRIAL RIBOSOME RECYCLING FACTOR PSEUDO 1"/>
    <property type="match status" value="1"/>
</dbReference>
<evidence type="ECO:0000313" key="7">
    <source>
        <dbReference type="Proteomes" id="UP001381693"/>
    </source>
</evidence>
<dbReference type="AlphaFoldDB" id="A0AAN8WS05"/>
<protein>
    <recommendedName>
        <fullName evidence="2">Ribosome-recycling factor, mitochondrial</fullName>
    </recommendedName>
    <alternativeName>
        <fullName evidence="4">Ribosome-releasing factor, mitochondrial</fullName>
    </alternativeName>
</protein>
<evidence type="ECO:0000256" key="2">
    <source>
        <dbReference type="ARBA" id="ARBA00020581"/>
    </source>
</evidence>
<dbReference type="GO" id="GO:0005739">
    <property type="term" value="C:mitochondrion"/>
    <property type="evidence" value="ECO:0007669"/>
    <property type="project" value="TreeGrafter"/>
</dbReference>
<name>A0AAN8WS05_HALRR</name>
<organism evidence="6 7">
    <name type="scientific">Halocaridina rubra</name>
    <name type="common">Hawaiian red shrimp</name>
    <dbReference type="NCBI Taxonomy" id="373956"/>
    <lineage>
        <taxon>Eukaryota</taxon>
        <taxon>Metazoa</taxon>
        <taxon>Ecdysozoa</taxon>
        <taxon>Arthropoda</taxon>
        <taxon>Crustacea</taxon>
        <taxon>Multicrustacea</taxon>
        <taxon>Malacostraca</taxon>
        <taxon>Eumalacostraca</taxon>
        <taxon>Eucarida</taxon>
        <taxon>Decapoda</taxon>
        <taxon>Pleocyemata</taxon>
        <taxon>Caridea</taxon>
        <taxon>Atyoidea</taxon>
        <taxon>Atyidae</taxon>
        <taxon>Halocaridina</taxon>
    </lineage>
</organism>
<keyword evidence="7" id="KW-1185">Reference proteome</keyword>
<gene>
    <name evidence="6" type="ORF">SK128_011840</name>
</gene>
<evidence type="ECO:0000256" key="1">
    <source>
        <dbReference type="ARBA" id="ARBA00005912"/>
    </source>
</evidence>
<dbReference type="InterPro" id="IPR036191">
    <property type="entry name" value="RRF_sf"/>
</dbReference>
<evidence type="ECO:0000256" key="3">
    <source>
        <dbReference type="ARBA" id="ARBA00022917"/>
    </source>
</evidence>
<dbReference type="FunFam" id="3.30.1360.40:FF:000001">
    <property type="entry name" value="Ribosome-recycling factor"/>
    <property type="match status" value="1"/>
</dbReference>
<dbReference type="GO" id="GO:0043023">
    <property type="term" value="F:ribosomal large subunit binding"/>
    <property type="evidence" value="ECO:0007669"/>
    <property type="project" value="TreeGrafter"/>
</dbReference>
<keyword evidence="3" id="KW-0648">Protein biosynthesis</keyword>
<dbReference type="Pfam" id="PF01765">
    <property type="entry name" value="RRF"/>
    <property type="match status" value="1"/>
</dbReference>
<comment type="similarity">
    <text evidence="1">Belongs to the RRF family.</text>
</comment>
<evidence type="ECO:0000256" key="4">
    <source>
        <dbReference type="ARBA" id="ARBA00033107"/>
    </source>
</evidence>
<dbReference type="InterPro" id="IPR002661">
    <property type="entry name" value="Ribosome_recyc_fac"/>
</dbReference>
<dbReference type="Gene3D" id="3.30.1360.40">
    <property type="match status" value="1"/>
</dbReference>
<proteinExistence type="inferred from homology"/>
<dbReference type="Proteomes" id="UP001381693">
    <property type="component" value="Unassembled WGS sequence"/>
</dbReference>
<evidence type="ECO:0000259" key="5">
    <source>
        <dbReference type="Pfam" id="PF01765"/>
    </source>
</evidence>